<protein>
    <submittedName>
        <fullName evidence="2">Uncharacterized protein</fullName>
    </submittedName>
</protein>
<dbReference type="EMBL" id="GBRH01223882">
    <property type="protein sequence ID" value="JAD74013.1"/>
    <property type="molecule type" value="Transcribed_RNA"/>
</dbReference>
<keyword evidence="1" id="KW-0812">Transmembrane</keyword>
<reference evidence="2" key="1">
    <citation type="submission" date="2014-09" db="EMBL/GenBank/DDBJ databases">
        <authorList>
            <person name="Magalhaes I.L.F."/>
            <person name="Oliveira U."/>
            <person name="Santos F.R."/>
            <person name="Vidigal T.H.D.A."/>
            <person name="Brescovit A.D."/>
            <person name="Santos A.J."/>
        </authorList>
    </citation>
    <scope>NUCLEOTIDE SEQUENCE</scope>
    <source>
        <tissue evidence="2">Shoot tissue taken approximately 20 cm above the soil surface</tissue>
    </source>
</reference>
<proteinExistence type="predicted"/>
<evidence type="ECO:0000256" key="1">
    <source>
        <dbReference type="SAM" id="Phobius"/>
    </source>
</evidence>
<evidence type="ECO:0000313" key="2">
    <source>
        <dbReference type="EMBL" id="JAD74013.1"/>
    </source>
</evidence>
<organism evidence="2">
    <name type="scientific">Arundo donax</name>
    <name type="common">Giant reed</name>
    <name type="synonym">Donax arundinaceus</name>
    <dbReference type="NCBI Taxonomy" id="35708"/>
    <lineage>
        <taxon>Eukaryota</taxon>
        <taxon>Viridiplantae</taxon>
        <taxon>Streptophyta</taxon>
        <taxon>Embryophyta</taxon>
        <taxon>Tracheophyta</taxon>
        <taxon>Spermatophyta</taxon>
        <taxon>Magnoliopsida</taxon>
        <taxon>Liliopsida</taxon>
        <taxon>Poales</taxon>
        <taxon>Poaceae</taxon>
        <taxon>PACMAD clade</taxon>
        <taxon>Arundinoideae</taxon>
        <taxon>Arundineae</taxon>
        <taxon>Arundo</taxon>
    </lineage>
</organism>
<dbReference type="AlphaFoldDB" id="A0A0A9CHS5"/>
<keyword evidence="1" id="KW-0472">Membrane</keyword>
<keyword evidence="1" id="KW-1133">Transmembrane helix</keyword>
<name>A0A0A9CHS5_ARUDO</name>
<reference evidence="2" key="2">
    <citation type="journal article" date="2015" name="Data Brief">
        <title>Shoot transcriptome of the giant reed, Arundo donax.</title>
        <authorList>
            <person name="Barrero R.A."/>
            <person name="Guerrero F.D."/>
            <person name="Moolhuijzen P."/>
            <person name="Goolsby J.A."/>
            <person name="Tidwell J."/>
            <person name="Bellgard S.E."/>
            <person name="Bellgard M.I."/>
        </authorList>
    </citation>
    <scope>NUCLEOTIDE SEQUENCE</scope>
    <source>
        <tissue evidence="2">Shoot tissue taken approximately 20 cm above the soil surface</tissue>
    </source>
</reference>
<accession>A0A0A9CHS5</accession>
<sequence length="78" mass="9149">MLEPNLCAIETFSKIFEEVFFHAIMVDSLNIYVCIIFNHQFNHQVHIMWDDRLIVNLNAILYGSYSVLWPGISDMTIL</sequence>
<feature type="transmembrane region" description="Helical" evidence="1">
    <location>
        <begin position="53"/>
        <end position="72"/>
    </location>
</feature>
<feature type="transmembrane region" description="Helical" evidence="1">
    <location>
        <begin position="20"/>
        <end position="41"/>
    </location>
</feature>